<proteinExistence type="predicted"/>
<comment type="caution">
    <text evidence="2">The sequence shown here is derived from an EMBL/GenBank/DDBJ whole genome shotgun (WGS) entry which is preliminary data.</text>
</comment>
<feature type="region of interest" description="Disordered" evidence="1">
    <location>
        <begin position="1"/>
        <end position="24"/>
    </location>
</feature>
<protein>
    <submittedName>
        <fullName evidence="2">Uncharacterized protein</fullName>
    </submittedName>
</protein>
<sequence length="177" mass="19816">MPQDRANFPPKSPCRHSNSPGEPGSHTLRGNMIFIEALIVLQIEFVETGWFLLLLFIQQPSFRFSSRSVYHNAFVLALRELHCSLALRGGLVTPRGLLGGIPNNENDVLNVALGYYKNIINLADKKDIRTDSRTAFRENAMGLLSLIQSQTIKTAQLQGRLIELEKSKNTDEIPSLL</sequence>
<keyword evidence="3" id="KW-1185">Reference proteome</keyword>
<accession>A0AAV4RUC5</accession>
<dbReference type="AlphaFoldDB" id="A0AAV4RUC5"/>
<evidence type="ECO:0000313" key="3">
    <source>
        <dbReference type="Proteomes" id="UP001054945"/>
    </source>
</evidence>
<evidence type="ECO:0000256" key="1">
    <source>
        <dbReference type="SAM" id="MobiDB-lite"/>
    </source>
</evidence>
<evidence type="ECO:0000313" key="2">
    <source>
        <dbReference type="EMBL" id="GIY25045.1"/>
    </source>
</evidence>
<name>A0AAV4RUC5_CAEEX</name>
<organism evidence="2 3">
    <name type="scientific">Caerostris extrusa</name>
    <name type="common">Bark spider</name>
    <name type="synonym">Caerostris bankana</name>
    <dbReference type="NCBI Taxonomy" id="172846"/>
    <lineage>
        <taxon>Eukaryota</taxon>
        <taxon>Metazoa</taxon>
        <taxon>Ecdysozoa</taxon>
        <taxon>Arthropoda</taxon>
        <taxon>Chelicerata</taxon>
        <taxon>Arachnida</taxon>
        <taxon>Araneae</taxon>
        <taxon>Araneomorphae</taxon>
        <taxon>Entelegynae</taxon>
        <taxon>Araneoidea</taxon>
        <taxon>Araneidae</taxon>
        <taxon>Caerostris</taxon>
    </lineage>
</organism>
<reference evidence="2 3" key="1">
    <citation type="submission" date="2021-06" db="EMBL/GenBank/DDBJ databases">
        <title>Caerostris extrusa draft genome.</title>
        <authorList>
            <person name="Kono N."/>
            <person name="Arakawa K."/>
        </authorList>
    </citation>
    <scope>NUCLEOTIDE SEQUENCE [LARGE SCALE GENOMIC DNA]</scope>
</reference>
<gene>
    <name evidence="2" type="ORF">CEXT_243521</name>
</gene>
<dbReference type="EMBL" id="BPLR01008485">
    <property type="protein sequence ID" value="GIY25045.1"/>
    <property type="molecule type" value="Genomic_DNA"/>
</dbReference>
<dbReference type="Proteomes" id="UP001054945">
    <property type="component" value="Unassembled WGS sequence"/>
</dbReference>